<protein>
    <submittedName>
        <fullName evidence="1">Uncharacterized protein</fullName>
    </submittedName>
</protein>
<sequence length="233" mass="25222">MAAIPAVSLALQHAPGVPVSGCQLRRNLVVTRTHNTSIMAAKSNPAVQYEAGVLVSTPCQLDRNWGSTKREKTIVAAFPAPVEYSTGVPVQTDVKLTNSSDANLKLDDVNFWEGSLEDDKVPKDIESSQELEFSHPADAKGSVGGLEYKFGENLKWIVAWSNSKNDSNKVYAQIVDQNSTVRWAQIKEALDKSGSTFDTGEQFGYSSSVEIHPTSATPKMTVTFANGKPPPPQ</sequence>
<evidence type="ECO:0000313" key="2">
    <source>
        <dbReference type="Proteomes" id="UP000026915"/>
    </source>
</evidence>
<gene>
    <name evidence="1" type="ORF">TCM_044628</name>
</gene>
<dbReference type="InParanoid" id="A0A061FRG5"/>
<dbReference type="InterPro" id="IPR053085">
    <property type="entry name" value="Jasmonate-induced_protein"/>
</dbReference>
<organism evidence="1 2">
    <name type="scientific">Theobroma cacao</name>
    <name type="common">Cacao</name>
    <name type="synonym">Cocoa</name>
    <dbReference type="NCBI Taxonomy" id="3641"/>
    <lineage>
        <taxon>Eukaryota</taxon>
        <taxon>Viridiplantae</taxon>
        <taxon>Streptophyta</taxon>
        <taxon>Embryophyta</taxon>
        <taxon>Tracheophyta</taxon>
        <taxon>Spermatophyta</taxon>
        <taxon>Magnoliopsida</taxon>
        <taxon>eudicotyledons</taxon>
        <taxon>Gunneridae</taxon>
        <taxon>Pentapetalae</taxon>
        <taxon>rosids</taxon>
        <taxon>malvids</taxon>
        <taxon>Malvales</taxon>
        <taxon>Malvaceae</taxon>
        <taxon>Byttnerioideae</taxon>
        <taxon>Theobroma</taxon>
    </lineage>
</organism>
<dbReference type="EMBL" id="CM001888">
    <property type="protein sequence ID" value="EOY19508.1"/>
    <property type="molecule type" value="Genomic_DNA"/>
</dbReference>
<dbReference type="PANTHER" id="PTHR36482">
    <property type="entry name" value="OSJNBA0024J22.15 PROTEIN"/>
    <property type="match status" value="1"/>
</dbReference>
<dbReference type="Gene3D" id="2.60.270.50">
    <property type="match status" value="1"/>
</dbReference>
<evidence type="ECO:0000313" key="1">
    <source>
        <dbReference type="EMBL" id="EOY19508.1"/>
    </source>
</evidence>
<name>A0A061FRG5_THECC</name>
<dbReference type="Proteomes" id="UP000026915">
    <property type="component" value="Chromosome 10"/>
</dbReference>
<dbReference type="Gramene" id="EOY19508">
    <property type="protein sequence ID" value="EOY19508"/>
    <property type="gene ID" value="TCM_044628"/>
</dbReference>
<dbReference type="PANTHER" id="PTHR36482:SF6">
    <property type="entry name" value="JASMONATE-INDUCED PROTEIN HOMOLOG"/>
    <property type="match status" value="1"/>
</dbReference>
<dbReference type="HOGENOM" id="CLU_1191683_0_0_1"/>
<reference evidence="1 2" key="1">
    <citation type="journal article" date="2013" name="Genome Biol.">
        <title>The genome sequence of the most widely cultivated cacao type and its use to identify candidate genes regulating pod color.</title>
        <authorList>
            <person name="Motamayor J.C."/>
            <person name="Mockaitis K."/>
            <person name="Schmutz J."/>
            <person name="Haiminen N."/>
            <person name="Iii D.L."/>
            <person name="Cornejo O."/>
            <person name="Findley S.D."/>
            <person name="Zheng P."/>
            <person name="Utro F."/>
            <person name="Royaert S."/>
            <person name="Saski C."/>
            <person name="Jenkins J."/>
            <person name="Podicheti R."/>
            <person name="Zhao M."/>
            <person name="Scheffler B.E."/>
            <person name="Stack J.C."/>
            <person name="Feltus F.A."/>
            <person name="Mustiga G.M."/>
            <person name="Amores F."/>
            <person name="Phillips W."/>
            <person name="Marelli J.P."/>
            <person name="May G.D."/>
            <person name="Shapiro H."/>
            <person name="Ma J."/>
            <person name="Bustamante C.D."/>
            <person name="Schnell R.J."/>
            <person name="Main D."/>
            <person name="Gilbert D."/>
            <person name="Parida L."/>
            <person name="Kuhn D.N."/>
        </authorList>
    </citation>
    <scope>NUCLEOTIDE SEQUENCE [LARGE SCALE GENOMIC DNA]</scope>
    <source>
        <strain evidence="2">cv. Matina 1-6</strain>
    </source>
</reference>
<proteinExistence type="predicted"/>
<keyword evidence="2" id="KW-1185">Reference proteome</keyword>
<dbReference type="OMA" id="LEDHIYW"/>
<dbReference type="AlphaFoldDB" id="A0A061FRG5"/>
<accession>A0A061FRG5</accession>